<dbReference type="GeneID" id="70298070"/>
<keyword evidence="5" id="KW-1185">Reference proteome</keyword>
<accession>A0A9P7ZMF3</accession>
<dbReference type="InterPro" id="IPR056002">
    <property type="entry name" value="DUF7580"/>
</dbReference>
<dbReference type="EMBL" id="MU251253">
    <property type="protein sequence ID" value="KAG9254621.1"/>
    <property type="molecule type" value="Genomic_DNA"/>
</dbReference>
<reference evidence="4" key="1">
    <citation type="journal article" date="2021" name="IMA Fungus">
        <title>Genomic characterization of three marine fungi, including Emericellopsis atlantica sp. nov. with signatures of a generalist lifestyle and marine biomass degradation.</title>
        <authorList>
            <person name="Hagestad O.C."/>
            <person name="Hou L."/>
            <person name="Andersen J.H."/>
            <person name="Hansen E.H."/>
            <person name="Altermark B."/>
            <person name="Li C."/>
            <person name="Kuhnert E."/>
            <person name="Cox R.J."/>
            <person name="Crous P.W."/>
            <person name="Spatafora J.W."/>
            <person name="Lail K."/>
            <person name="Amirebrahimi M."/>
            <person name="Lipzen A."/>
            <person name="Pangilinan J."/>
            <person name="Andreopoulos W."/>
            <person name="Hayes R.D."/>
            <person name="Ng V."/>
            <person name="Grigoriev I.V."/>
            <person name="Jackson S.A."/>
            <person name="Sutton T.D.S."/>
            <person name="Dobson A.D.W."/>
            <person name="Rama T."/>
        </authorList>
    </citation>
    <scope>NUCLEOTIDE SEQUENCE</scope>
    <source>
        <strain evidence="4">TS7</strain>
    </source>
</reference>
<dbReference type="Proteomes" id="UP000887229">
    <property type="component" value="Unassembled WGS sequence"/>
</dbReference>
<feature type="chain" id="PRO_5040138870" description="DUF7580 domain-containing protein" evidence="2">
    <location>
        <begin position="24"/>
        <end position="660"/>
    </location>
</feature>
<feature type="region of interest" description="Disordered" evidence="1">
    <location>
        <begin position="332"/>
        <end position="356"/>
    </location>
</feature>
<gene>
    <name evidence="4" type="ORF">F5Z01DRAFT_82734</name>
</gene>
<dbReference type="AlphaFoldDB" id="A0A9P7ZMF3"/>
<dbReference type="RefSeq" id="XP_046118545.1">
    <property type="nucleotide sequence ID" value="XM_046267167.1"/>
</dbReference>
<name>A0A9P7ZMF3_9HYPO</name>
<sequence length="660" mass="74943">MSGLEVAGLVLGAIPLLLMTARGINDELGRMHDWWDFEATFDNLLFVIEAQKSLYRQNLRLLVEPLSLPEAEIEALLEGTSLEVWNQANVQSSLRARFDEEDYTFMTRRLRAMHQSVVALQALLPLDELYGPNTIKAEFKRAVVSFTSDANKRIARIASINHELNTFLKNERQIVKSRQRKKLYFPLDQVQSHAVLYHQRLRECWSCSCQPTHSVGITLHHEKNERFPNRSRNHVHTILEHDTDKAYFVVKSDPSRQVSTQTVEQRGTLGAWDLALREKAQYGTTKYPDDQEHPYTQNGQAKDPGAAIVATHRPDKSHHSLKVKFIEATKTMWQSTTSRSRSSRRKKQGNSPQELILENKSNELAAETISNAPPLTLGRPTINSSPLAVQNRVRFADAEEQKDDCDEHIVHAPNEVVVIDACSIKGTLGQYKPDQVLIHLGQPSDNKVNLMPKIPPKTYQDRTQSIHEYLRQMDARCFRMELGLRLTLTLLSFITTPWLMGRLSQRDLFVLMQRNPYDLDEWSGPYISFQPGDSPTDTQTPAQPWPVKQTVLLLGVMLLELFHGQPIENTPIWASNTVQGKPVGSTLFYSANQWLASSAGGFTTHFGPDIGKSITDAISKCIRFRFDSESAADEATLAQVLYREIFTPMEEGVPRNRHDD</sequence>
<feature type="domain" description="DUF7580" evidence="3">
    <location>
        <begin position="479"/>
        <end position="653"/>
    </location>
</feature>
<evidence type="ECO:0000313" key="5">
    <source>
        <dbReference type="Proteomes" id="UP000887229"/>
    </source>
</evidence>
<proteinExistence type="predicted"/>
<evidence type="ECO:0000256" key="1">
    <source>
        <dbReference type="SAM" id="MobiDB-lite"/>
    </source>
</evidence>
<dbReference type="OrthoDB" id="3565018at2759"/>
<feature type="signal peptide" evidence="2">
    <location>
        <begin position="1"/>
        <end position="23"/>
    </location>
</feature>
<evidence type="ECO:0000256" key="2">
    <source>
        <dbReference type="SAM" id="SignalP"/>
    </source>
</evidence>
<protein>
    <recommendedName>
        <fullName evidence="3">DUF7580 domain-containing protein</fullName>
    </recommendedName>
</protein>
<comment type="caution">
    <text evidence="4">The sequence shown here is derived from an EMBL/GenBank/DDBJ whole genome shotgun (WGS) entry which is preliminary data.</text>
</comment>
<evidence type="ECO:0000259" key="3">
    <source>
        <dbReference type="Pfam" id="PF24476"/>
    </source>
</evidence>
<evidence type="ECO:0000313" key="4">
    <source>
        <dbReference type="EMBL" id="KAG9254621.1"/>
    </source>
</evidence>
<dbReference type="Pfam" id="PF24476">
    <property type="entry name" value="DUF7580"/>
    <property type="match status" value="1"/>
</dbReference>
<keyword evidence="2" id="KW-0732">Signal</keyword>
<organism evidence="4 5">
    <name type="scientific">Emericellopsis atlantica</name>
    <dbReference type="NCBI Taxonomy" id="2614577"/>
    <lineage>
        <taxon>Eukaryota</taxon>
        <taxon>Fungi</taxon>
        <taxon>Dikarya</taxon>
        <taxon>Ascomycota</taxon>
        <taxon>Pezizomycotina</taxon>
        <taxon>Sordariomycetes</taxon>
        <taxon>Hypocreomycetidae</taxon>
        <taxon>Hypocreales</taxon>
        <taxon>Bionectriaceae</taxon>
        <taxon>Emericellopsis</taxon>
    </lineage>
</organism>
<dbReference type="PANTHER" id="PTHR35186:SF4">
    <property type="entry name" value="PRION-INHIBITION AND PROPAGATION HELO DOMAIN-CONTAINING PROTEIN"/>
    <property type="match status" value="1"/>
</dbReference>
<dbReference type="PANTHER" id="PTHR35186">
    <property type="entry name" value="ANK_REP_REGION DOMAIN-CONTAINING PROTEIN"/>
    <property type="match status" value="1"/>
</dbReference>